<dbReference type="InterPro" id="IPR011051">
    <property type="entry name" value="RmlC_Cupin_sf"/>
</dbReference>
<dbReference type="AlphaFoldDB" id="A0A0S2TI92"/>
<reference evidence="1" key="1">
    <citation type="submission" date="2015-10" db="EMBL/GenBank/DDBJ databases">
        <title>Description of Candidatus Tenderia electrophaga gen. nov, sp. nov., an Uncultivated Electroautotroph from a Biocathode Enrichment.</title>
        <authorList>
            <person name="Eddie B.J."/>
            <person name="Malanoski A.P."/>
            <person name="Wang Z."/>
            <person name="Hall R.J."/>
            <person name="Oh S.D."/>
            <person name="Heiner C."/>
            <person name="Lin B."/>
            <person name="Strycharz-Glaven S.M."/>
        </authorList>
    </citation>
    <scope>NUCLEOTIDE SEQUENCE [LARGE SCALE GENOMIC DNA]</scope>
    <source>
        <strain evidence="1">NRL1</strain>
    </source>
</reference>
<gene>
    <name evidence="1" type="ORF">Tel_13915</name>
</gene>
<dbReference type="Gene3D" id="2.60.120.10">
    <property type="entry name" value="Jelly Rolls"/>
    <property type="match status" value="1"/>
</dbReference>
<dbReference type="KEGG" id="tee:Tel_13915"/>
<keyword evidence="2" id="KW-1185">Reference proteome</keyword>
<dbReference type="SUPFAM" id="SSF51182">
    <property type="entry name" value="RmlC-like cupins"/>
    <property type="match status" value="1"/>
</dbReference>
<accession>A0A0S2TI92</accession>
<evidence type="ECO:0000313" key="1">
    <source>
        <dbReference type="EMBL" id="ALP54883.1"/>
    </source>
</evidence>
<name>A0A0S2TI92_9GAMM</name>
<sequence>MRIAKDDVPVQIDAPGATARQQSDFGDVSRYGKMGAEYFSFGAGTDITELLHGLENDSCQSPHWGYVITGAITALYTDGEEETSRTGDLFYWPPGHSVRAEEDTDIVMFSPQHEHGAVIQHIKRKVGS</sequence>
<organism evidence="1 2">
    <name type="scientific">Candidatus Tenderia electrophaga</name>
    <dbReference type="NCBI Taxonomy" id="1748243"/>
    <lineage>
        <taxon>Bacteria</taxon>
        <taxon>Pseudomonadati</taxon>
        <taxon>Pseudomonadota</taxon>
        <taxon>Gammaproteobacteria</taxon>
        <taxon>Candidatus Tenderiales</taxon>
        <taxon>Candidatus Tenderiaceae</taxon>
        <taxon>Candidatus Tenderia</taxon>
    </lineage>
</organism>
<dbReference type="EMBL" id="CP013099">
    <property type="protein sequence ID" value="ALP54883.1"/>
    <property type="molecule type" value="Genomic_DNA"/>
</dbReference>
<dbReference type="Proteomes" id="UP000055136">
    <property type="component" value="Chromosome"/>
</dbReference>
<protein>
    <recommendedName>
        <fullName evidence="3">Cupin 2 conserved barrel domain-containing protein</fullName>
    </recommendedName>
</protein>
<evidence type="ECO:0000313" key="2">
    <source>
        <dbReference type="Proteomes" id="UP000055136"/>
    </source>
</evidence>
<dbReference type="InterPro" id="IPR014710">
    <property type="entry name" value="RmlC-like_jellyroll"/>
</dbReference>
<proteinExistence type="predicted"/>
<evidence type="ECO:0008006" key="3">
    <source>
        <dbReference type="Google" id="ProtNLM"/>
    </source>
</evidence>